<dbReference type="Proteomes" id="UP000752171">
    <property type="component" value="Unassembled WGS sequence"/>
</dbReference>
<reference evidence="3 4" key="1">
    <citation type="submission" date="2021-07" db="EMBL/GenBank/DDBJ databases">
        <authorList>
            <person name="Imarazene B."/>
            <person name="Zahm M."/>
            <person name="Klopp C."/>
            <person name="Cabau C."/>
            <person name="Beille S."/>
            <person name="Jouanno E."/>
            <person name="Castinel A."/>
            <person name="Lluch J."/>
            <person name="Gil L."/>
            <person name="Kuchtly C."/>
            <person name="Lopez Roques C."/>
            <person name="Donnadieu C."/>
            <person name="Parrinello H."/>
            <person name="Journot L."/>
            <person name="Du K."/>
            <person name="Schartl M."/>
            <person name="Retaux S."/>
            <person name="Guiguen Y."/>
        </authorList>
    </citation>
    <scope>NUCLEOTIDE SEQUENCE [LARGE SCALE GENOMIC DNA]</scope>
    <source>
        <strain evidence="3">Pach_M1</strain>
        <tissue evidence="3">Testis</tissue>
    </source>
</reference>
<name>A0A8T2M3X4_ASTMX</name>
<dbReference type="GO" id="GO:0008270">
    <property type="term" value="F:zinc ion binding"/>
    <property type="evidence" value="ECO:0007669"/>
    <property type="project" value="UniProtKB-KW"/>
</dbReference>
<proteinExistence type="predicted"/>
<sequence length="730" mass="83208">MENIWIKGVRRKLKKVTDPDVIQEVVVFDEQWDFMKSYIKKLEDETQSYFKSPVCTHKNYYYYACERSSKPTGKSKGKPTQTRANSCGAYVSFRIIRDAAFTGAVVNKMLKHHGHDVDIQEEGVKNPVDPELLGFIEMWLEQGLSVSETLLKSVDWAERHGHVDKHNRRYYVTPEDIRTIKKSINALFFPDVNDSVSVDILATSELKENISFYQPLSEENPLIIVVQTPWQKELLKLHPHPMMFMDATYKSITSYGYAFYALLLSNSIGRGVPFAYFIVSEESAATLSLCLEKLSSSNPGFYPRSVMVDKDLKELKAIAQVFPSAKVLICWFHVLQAVHRWLVKRDGGNLPVDQRNMVIQAMAAMKVCLTEEEFINTADVKCKELDSYLGSSHVTAYLKPQWISCGQLWSNFGRSFSHENSETNNKAERFFLTIKYQFLKGNTNRRIDQLLRLLCGDLQKYYCYMEDLAEIGRIKGANTEDFSNAVKSMIEKGLDSKCTINENGTCVVPPDTGAQNNTVDLVMVKCDCRRSKSGAMCKHIVFSKTVAQQQGIDIQDIRNSVAKKIISSHSYFSDEETLTVFHSDGSSGTINHRSSNLCTCVANSYGEKCVCVLVRSILFLAQTPCELISNDPVCHKTPMIKSKADLQTMLTDLIKWSQSDKYTKNEELYKTVKRAHKLVFSNFCSLSRKRRTTALHAYRQRIKKAQKAVTMNYICKRKSRGKKKKLVKLS</sequence>
<dbReference type="Pfam" id="PF21056">
    <property type="entry name" value="ZSWIM1-3_RNaseH-like"/>
    <property type="match status" value="1"/>
</dbReference>
<dbReference type="InterPro" id="IPR007527">
    <property type="entry name" value="Znf_SWIM"/>
</dbReference>
<accession>A0A8T2M3X4</accession>
<evidence type="ECO:0000313" key="3">
    <source>
        <dbReference type="EMBL" id="KAG9276335.1"/>
    </source>
</evidence>
<keyword evidence="1" id="KW-0862">Zinc</keyword>
<gene>
    <name evidence="3" type="ORF">AMEX_G8647</name>
</gene>
<keyword evidence="1" id="KW-0863">Zinc-finger</keyword>
<evidence type="ECO:0000313" key="4">
    <source>
        <dbReference type="Proteomes" id="UP000752171"/>
    </source>
</evidence>
<evidence type="ECO:0000259" key="2">
    <source>
        <dbReference type="PROSITE" id="PS50966"/>
    </source>
</evidence>
<feature type="domain" description="SWIM-type" evidence="2">
    <location>
        <begin position="517"/>
        <end position="548"/>
    </location>
</feature>
<comment type="caution">
    <text evidence="3">The sequence shown here is derived from an EMBL/GenBank/DDBJ whole genome shotgun (WGS) entry which is preliminary data.</text>
</comment>
<dbReference type="PANTHER" id="PTHR33977:SF1">
    <property type="entry name" value="ZINC ION BINDING PROTEIN"/>
    <property type="match status" value="1"/>
</dbReference>
<dbReference type="PROSITE" id="PS50966">
    <property type="entry name" value="ZF_SWIM"/>
    <property type="match status" value="1"/>
</dbReference>
<dbReference type="AlphaFoldDB" id="A0A8T2M3X4"/>
<protein>
    <recommendedName>
        <fullName evidence="2">SWIM-type domain-containing protein</fullName>
    </recommendedName>
</protein>
<dbReference type="InterPro" id="IPR048324">
    <property type="entry name" value="ZSWIM1-3_RNaseH-like"/>
</dbReference>
<organism evidence="3 4">
    <name type="scientific">Astyanax mexicanus</name>
    <name type="common">Blind cave fish</name>
    <name type="synonym">Astyanax fasciatus mexicanus</name>
    <dbReference type="NCBI Taxonomy" id="7994"/>
    <lineage>
        <taxon>Eukaryota</taxon>
        <taxon>Metazoa</taxon>
        <taxon>Chordata</taxon>
        <taxon>Craniata</taxon>
        <taxon>Vertebrata</taxon>
        <taxon>Euteleostomi</taxon>
        <taxon>Actinopterygii</taxon>
        <taxon>Neopterygii</taxon>
        <taxon>Teleostei</taxon>
        <taxon>Ostariophysi</taxon>
        <taxon>Characiformes</taxon>
        <taxon>Characoidei</taxon>
        <taxon>Acestrorhamphidae</taxon>
        <taxon>Acestrorhamphinae</taxon>
        <taxon>Astyanax</taxon>
    </lineage>
</organism>
<dbReference type="PANTHER" id="PTHR33977">
    <property type="entry name" value="ZINC ION BINDING PROTEIN"/>
    <property type="match status" value="1"/>
</dbReference>
<evidence type="ECO:0000256" key="1">
    <source>
        <dbReference type="PROSITE-ProRule" id="PRU00325"/>
    </source>
</evidence>
<dbReference type="EMBL" id="JAICCE010000006">
    <property type="protein sequence ID" value="KAG9276335.1"/>
    <property type="molecule type" value="Genomic_DNA"/>
</dbReference>
<keyword evidence="1" id="KW-0479">Metal-binding</keyword>